<dbReference type="SUPFAM" id="SSF51445">
    <property type="entry name" value="(Trans)glycosidases"/>
    <property type="match status" value="1"/>
</dbReference>
<dbReference type="PROSITE" id="PS51318">
    <property type="entry name" value="TAT"/>
    <property type="match status" value="1"/>
</dbReference>
<dbReference type="InterPro" id="IPR006311">
    <property type="entry name" value="TAT_signal"/>
</dbReference>
<evidence type="ECO:0000256" key="1">
    <source>
        <dbReference type="ARBA" id="ARBA00001231"/>
    </source>
</evidence>
<comment type="catalytic activity">
    <reaction evidence="1">
        <text>Hydrolysis of terminal non-reducing N-acetyl-D-hexosamine residues in N-acetyl-beta-D-hexosaminides.</text>
        <dbReference type="EC" id="3.2.1.52"/>
    </reaction>
</comment>
<dbReference type="Proteomes" id="UP001501116">
    <property type="component" value="Unassembled WGS sequence"/>
</dbReference>
<dbReference type="EMBL" id="BAAANN010000078">
    <property type="protein sequence ID" value="GAA1994215.1"/>
    <property type="molecule type" value="Genomic_DNA"/>
</dbReference>
<dbReference type="Gene3D" id="3.20.20.80">
    <property type="entry name" value="Glycosidases"/>
    <property type="match status" value="1"/>
</dbReference>
<name>A0ABN2SZA3_9PSEU</name>
<evidence type="ECO:0000259" key="8">
    <source>
        <dbReference type="Pfam" id="PF02838"/>
    </source>
</evidence>
<feature type="domain" description="Glycoside hydrolase family 20 catalytic" evidence="7">
    <location>
        <begin position="360"/>
        <end position="502"/>
    </location>
</feature>
<evidence type="ECO:0000256" key="4">
    <source>
        <dbReference type="ARBA" id="ARBA00022801"/>
    </source>
</evidence>
<keyword evidence="10" id="KW-1185">Reference proteome</keyword>
<reference evidence="9 10" key="1">
    <citation type="journal article" date="2019" name="Int. J. Syst. Evol. Microbiol.">
        <title>The Global Catalogue of Microorganisms (GCM) 10K type strain sequencing project: providing services to taxonomists for standard genome sequencing and annotation.</title>
        <authorList>
            <consortium name="The Broad Institute Genomics Platform"/>
            <consortium name="The Broad Institute Genome Sequencing Center for Infectious Disease"/>
            <person name="Wu L."/>
            <person name="Ma J."/>
        </authorList>
    </citation>
    <scope>NUCLEOTIDE SEQUENCE [LARGE SCALE GENOMIC DNA]</scope>
    <source>
        <strain evidence="9 10">JCM 14545</strain>
    </source>
</reference>
<dbReference type="SUPFAM" id="SSF55545">
    <property type="entry name" value="beta-N-acetylhexosaminidase-like domain"/>
    <property type="match status" value="1"/>
</dbReference>
<dbReference type="Gene3D" id="3.30.379.10">
    <property type="entry name" value="Chitobiase/beta-hexosaminidase domain 2-like"/>
    <property type="match status" value="1"/>
</dbReference>
<dbReference type="InterPro" id="IPR017853">
    <property type="entry name" value="GH"/>
</dbReference>
<comment type="caution">
    <text evidence="9">The sequence shown here is derived from an EMBL/GenBank/DDBJ whole genome shotgun (WGS) entry which is preliminary data.</text>
</comment>
<dbReference type="CDD" id="cd06568">
    <property type="entry name" value="GH20_SpHex_like"/>
    <property type="match status" value="1"/>
</dbReference>
<sequence length="539" mass="58408">MKPLKSPPVRRRRTATFASLVLVAGLVAGAANPAAAAPASAPSALDTVVPKPVSVQADPNGAYSLHPGTVVFAQLGSADADQAARLLAEKLRPSTGYPLPVVPVPAGMPAPGISFQLTRDADQIGAEGYRLTTSRQGVRIEATGRAGLENGAQTLRQLLPSKVESKAKQAGPWTVPGGRIVDRPRYGHRGMMLDVARNFVPQNEVKELIDQLSYYKMNTLHLHLTDDQGWRLQIDSWPRLATYGGSTKINGGPGGYYTKAQYRDLVDYAAKRNITIIPEVDLPGHTTAALASYAELNCDGVAPPLYTGPDTGFSSLCIGAKPTAKFVDDVIREVAALTPGQYLHIGGDEANNTSAPDYAAFMKLVEQTVAKYGKKMLGWNESLQATTPTASTGQYWYPWTDDEETLQKAKEGAKLVMSPANRSYLDMRYADATPPLASLWAGDVEAKNAYDWDPDKGIDNVPAGTVLGVEATLFTTFTPTKESREFMMYPRLPELAEVGWTPEAGRSWDSIASRLPAQAERWKQWNVTFYPSPQVNWGK</sequence>
<keyword evidence="5" id="KW-0326">Glycosidase</keyword>
<dbReference type="InterPro" id="IPR015882">
    <property type="entry name" value="HEX_bac_N"/>
</dbReference>
<protein>
    <recommendedName>
        <fullName evidence="3">beta-N-acetylhexosaminidase</fullName>
        <ecNumber evidence="3">3.2.1.52</ecNumber>
    </recommendedName>
</protein>
<dbReference type="Pfam" id="PF02838">
    <property type="entry name" value="Glyco_hydro_20b"/>
    <property type="match status" value="1"/>
</dbReference>
<dbReference type="InterPro" id="IPR029018">
    <property type="entry name" value="Hex-like_dom2"/>
</dbReference>
<feature type="signal peptide" evidence="6">
    <location>
        <begin position="1"/>
        <end position="36"/>
    </location>
</feature>
<feature type="domain" description="Beta-hexosaminidase bacterial type N-terminal" evidence="8">
    <location>
        <begin position="48"/>
        <end position="182"/>
    </location>
</feature>
<evidence type="ECO:0000313" key="10">
    <source>
        <dbReference type="Proteomes" id="UP001501116"/>
    </source>
</evidence>
<feature type="chain" id="PRO_5047475298" description="beta-N-acetylhexosaminidase" evidence="6">
    <location>
        <begin position="37"/>
        <end position="539"/>
    </location>
</feature>
<evidence type="ECO:0000256" key="2">
    <source>
        <dbReference type="ARBA" id="ARBA00006285"/>
    </source>
</evidence>
<evidence type="ECO:0000256" key="5">
    <source>
        <dbReference type="ARBA" id="ARBA00023295"/>
    </source>
</evidence>
<feature type="domain" description="Glycoside hydrolase family 20 catalytic" evidence="7">
    <location>
        <begin position="186"/>
        <end position="353"/>
    </location>
</feature>
<evidence type="ECO:0000256" key="6">
    <source>
        <dbReference type="SAM" id="SignalP"/>
    </source>
</evidence>
<keyword evidence="4" id="KW-0378">Hydrolase</keyword>
<evidence type="ECO:0000256" key="3">
    <source>
        <dbReference type="ARBA" id="ARBA00012663"/>
    </source>
</evidence>
<proteinExistence type="inferred from homology"/>
<gene>
    <name evidence="9" type="ORF">GCM10009754_86970</name>
</gene>
<keyword evidence="6" id="KW-0732">Signal</keyword>
<evidence type="ECO:0000313" key="9">
    <source>
        <dbReference type="EMBL" id="GAA1994215.1"/>
    </source>
</evidence>
<dbReference type="PRINTS" id="PR00738">
    <property type="entry name" value="GLHYDRLASE20"/>
</dbReference>
<comment type="similarity">
    <text evidence="2">Belongs to the glycosyl hydrolase 20 family.</text>
</comment>
<organism evidence="9 10">
    <name type="scientific">Amycolatopsis minnesotensis</name>
    <dbReference type="NCBI Taxonomy" id="337894"/>
    <lineage>
        <taxon>Bacteria</taxon>
        <taxon>Bacillati</taxon>
        <taxon>Actinomycetota</taxon>
        <taxon>Actinomycetes</taxon>
        <taxon>Pseudonocardiales</taxon>
        <taxon>Pseudonocardiaceae</taxon>
        <taxon>Amycolatopsis</taxon>
    </lineage>
</organism>
<dbReference type="Pfam" id="PF00728">
    <property type="entry name" value="Glyco_hydro_20"/>
    <property type="match status" value="2"/>
</dbReference>
<accession>A0ABN2SZA3</accession>
<dbReference type="PANTHER" id="PTHR22600:SF57">
    <property type="entry name" value="BETA-N-ACETYLHEXOSAMINIDASE"/>
    <property type="match status" value="1"/>
</dbReference>
<dbReference type="EC" id="3.2.1.52" evidence="3"/>
<dbReference type="InterPro" id="IPR025705">
    <property type="entry name" value="Beta_hexosaminidase_sua/sub"/>
</dbReference>
<dbReference type="InterPro" id="IPR015883">
    <property type="entry name" value="Glyco_hydro_20_cat"/>
</dbReference>
<dbReference type="PANTHER" id="PTHR22600">
    <property type="entry name" value="BETA-HEXOSAMINIDASE"/>
    <property type="match status" value="1"/>
</dbReference>
<evidence type="ECO:0000259" key="7">
    <source>
        <dbReference type="Pfam" id="PF00728"/>
    </source>
</evidence>